<organism evidence="2 3">
    <name type="scientific">Haematococcus lacustris</name>
    <name type="common">Green alga</name>
    <name type="synonym">Haematococcus pluvialis</name>
    <dbReference type="NCBI Taxonomy" id="44745"/>
    <lineage>
        <taxon>Eukaryota</taxon>
        <taxon>Viridiplantae</taxon>
        <taxon>Chlorophyta</taxon>
        <taxon>core chlorophytes</taxon>
        <taxon>Chlorophyceae</taxon>
        <taxon>CS clade</taxon>
        <taxon>Chlamydomonadales</taxon>
        <taxon>Haematococcaceae</taxon>
        <taxon>Haematococcus</taxon>
    </lineage>
</organism>
<reference evidence="2 3" key="1">
    <citation type="submission" date="2020-02" db="EMBL/GenBank/DDBJ databases">
        <title>Draft genome sequence of Haematococcus lacustris strain NIES-144.</title>
        <authorList>
            <person name="Morimoto D."/>
            <person name="Nakagawa S."/>
            <person name="Yoshida T."/>
            <person name="Sawayama S."/>
        </authorList>
    </citation>
    <scope>NUCLEOTIDE SEQUENCE [LARGE SCALE GENOMIC DNA]</scope>
    <source>
        <strain evidence="2 3">NIES-144</strain>
    </source>
</reference>
<dbReference type="Proteomes" id="UP000485058">
    <property type="component" value="Unassembled WGS sequence"/>
</dbReference>
<feature type="compositionally biased region" description="Low complexity" evidence="1">
    <location>
        <begin position="244"/>
        <end position="254"/>
    </location>
</feature>
<keyword evidence="3" id="KW-1185">Reference proteome</keyword>
<gene>
    <name evidence="2" type="ORF">HaLaN_24123</name>
</gene>
<feature type="region of interest" description="Disordered" evidence="1">
    <location>
        <begin position="217"/>
        <end position="361"/>
    </location>
</feature>
<dbReference type="EMBL" id="BLLF01003001">
    <property type="protein sequence ID" value="GFH26046.1"/>
    <property type="molecule type" value="Genomic_DNA"/>
</dbReference>
<accession>A0A6A0A239</accession>
<evidence type="ECO:0000313" key="3">
    <source>
        <dbReference type="Proteomes" id="UP000485058"/>
    </source>
</evidence>
<sequence>MGRAWHSQCTGPRLPGWASLLGCQPGCCPRGWVMSAAARGLTGGTAIEGGAAADPFLLSTPGIVAGQGRDGCGERLKRAGLSMLSLSAGKAVKASHAVTHKVTHKGGWPWPSVRDTRQKPAAMIGGHVMHATTYQVLQLMRQRTASCQVQSYRPSSVCLQHVSSTATTLPAPYLLLVDSTCHGRAGHAAVVALGSGPSSNTDSAIGEPSAAFATSPLLAGSGAASPRPRTHPQPAGQFGIEMEAGSAAGSAAQQGWGGGAASRLLPPGSSPPPHSVAGMPHSREVAGFGLDLGQSSRGVGSGKGAPGFGLAAEPGQQHEAGLDRAESEGPQGLPMFGLDAQPTGGTGQGSNHRQGAGQGQG</sequence>
<comment type="caution">
    <text evidence="2">The sequence shown here is derived from an EMBL/GenBank/DDBJ whole genome shotgun (WGS) entry which is preliminary data.</text>
</comment>
<protein>
    <submittedName>
        <fullName evidence="2">Uncharacterized protein</fullName>
    </submittedName>
</protein>
<evidence type="ECO:0000313" key="2">
    <source>
        <dbReference type="EMBL" id="GFH26046.1"/>
    </source>
</evidence>
<name>A0A6A0A239_HAELA</name>
<dbReference type="AlphaFoldDB" id="A0A6A0A239"/>
<proteinExistence type="predicted"/>
<evidence type="ECO:0000256" key="1">
    <source>
        <dbReference type="SAM" id="MobiDB-lite"/>
    </source>
</evidence>